<dbReference type="SUPFAM" id="SSF69796">
    <property type="entry name" value="Thymidylate synthase-complementing protein Thy1"/>
    <property type="match status" value="1"/>
</dbReference>
<evidence type="ECO:0000313" key="1">
    <source>
        <dbReference type="EMBL" id="QHU09892.1"/>
    </source>
</evidence>
<dbReference type="EMBL" id="MN740746">
    <property type="protein sequence ID" value="QHU09892.1"/>
    <property type="molecule type" value="Genomic_DNA"/>
</dbReference>
<dbReference type="AlphaFoldDB" id="A0A6C0JVV4"/>
<dbReference type="GO" id="GO:0006231">
    <property type="term" value="P:dTMP biosynthetic process"/>
    <property type="evidence" value="ECO:0007669"/>
    <property type="project" value="InterPro"/>
</dbReference>
<name>A0A6C0JVV4_9ZZZZ</name>
<reference evidence="1" key="1">
    <citation type="journal article" date="2020" name="Nature">
        <title>Giant virus diversity and host interactions through global metagenomics.</title>
        <authorList>
            <person name="Schulz F."/>
            <person name="Roux S."/>
            <person name="Paez-Espino D."/>
            <person name="Jungbluth S."/>
            <person name="Walsh D.A."/>
            <person name="Denef V.J."/>
            <person name="McMahon K.D."/>
            <person name="Konstantinidis K.T."/>
            <person name="Eloe-Fadrosh E.A."/>
            <person name="Kyrpides N.C."/>
            <person name="Woyke T."/>
        </authorList>
    </citation>
    <scope>NUCLEOTIDE SEQUENCE</scope>
    <source>
        <strain evidence="1">GVMAG-S-1101164-164</strain>
    </source>
</reference>
<protein>
    <submittedName>
        <fullName evidence="1">Uncharacterized protein</fullName>
    </submittedName>
</protein>
<dbReference type="GO" id="GO:0050797">
    <property type="term" value="F:thymidylate synthase (FAD) activity"/>
    <property type="evidence" value="ECO:0007669"/>
    <property type="project" value="InterPro"/>
</dbReference>
<sequence length="142" mass="16445">MSVETLDIHQGIVTLRYRLPMYLASEWFGKQTEVTRRVLPTEISFWVPRHLMSEDGTRIRYNGHCIGKLMKHHDACMELYKYMISFGVRDDQAWSCLPQSVIIECIEESTLASIVSTCNKVSPQPEMNEFTTEILRRISSSV</sequence>
<organism evidence="1">
    <name type="scientific">viral metagenome</name>
    <dbReference type="NCBI Taxonomy" id="1070528"/>
    <lineage>
        <taxon>unclassified sequences</taxon>
        <taxon>metagenomes</taxon>
        <taxon>organismal metagenomes</taxon>
    </lineage>
</organism>
<dbReference type="GO" id="GO:0050660">
    <property type="term" value="F:flavin adenine dinucleotide binding"/>
    <property type="evidence" value="ECO:0007669"/>
    <property type="project" value="InterPro"/>
</dbReference>
<accession>A0A6C0JVV4</accession>
<dbReference type="InterPro" id="IPR036098">
    <property type="entry name" value="Thymidylate_synthase_ThyX_sf"/>
</dbReference>
<proteinExistence type="predicted"/>